<organism evidence="2 3">
    <name type="scientific">Actinophytocola xanthii</name>
    <dbReference type="NCBI Taxonomy" id="1912961"/>
    <lineage>
        <taxon>Bacteria</taxon>
        <taxon>Bacillati</taxon>
        <taxon>Actinomycetota</taxon>
        <taxon>Actinomycetes</taxon>
        <taxon>Pseudonocardiales</taxon>
        <taxon>Pseudonocardiaceae</taxon>
    </lineage>
</organism>
<feature type="region of interest" description="Disordered" evidence="1">
    <location>
        <begin position="216"/>
        <end position="240"/>
    </location>
</feature>
<dbReference type="InterPro" id="IPR023198">
    <property type="entry name" value="PGP-like_dom2"/>
</dbReference>
<dbReference type="InterPro" id="IPR051806">
    <property type="entry name" value="HAD-like_SPP"/>
</dbReference>
<dbReference type="STRING" id="1912961.BU204_05760"/>
<dbReference type="Proteomes" id="UP000185596">
    <property type="component" value="Unassembled WGS sequence"/>
</dbReference>
<gene>
    <name evidence="2" type="ORF">BU204_05760</name>
</gene>
<dbReference type="SFLD" id="SFLDG01129">
    <property type="entry name" value="C1.5:_HAD__Beta-PGM__Phosphata"/>
    <property type="match status" value="1"/>
</dbReference>
<dbReference type="InterPro" id="IPR023214">
    <property type="entry name" value="HAD_sf"/>
</dbReference>
<protein>
    <recommendedName>
        <fullName evidence="4">Haloacid dehalogenase</fullName>
    </recommendedName>
</protein>
<dbReference type="PANTHER" id="PTHR43481">
    <property type="entry name" value="FRUCTOSE-1-PHOSPHATE PHOSPHATASE"/>
    <property type="match status" value="1"/>
</dbReference>
<proteinExistence type="predicted"/>
<dbReference type="AlphaFoldDB" id="A0A1Q8CVT9"/>
<evidence type="ECO:0008006" key="4">
    <source>
        <dbReference type="Google" id="ProtNLM"/>
    </source>
</evidence>
<dbReference type="Gene3D" id="3.40.50.1000">
    <property type="entry name" value="HAD superfamily/HAD-like"/>
    <property type="match status" value="1"/>
</dbReference>
<sequence>MTRALLYDFDGLLIDSEVAGLRSWHALYESFGQTLDREHWLGEIAAGRGPCMPIAQLEEALGRALDWEELEPRRRTHRDELIVARPGVRDHLARAAELGLRCAIVSNAPGWWIDEQLANTGLDRAHFAVVVCKDGKRAGKPAPDAYLAALDALGLRAEDALAFEDSPVGVAAAKAAGLRCVAVPNEVTAELALDAADQVIPSLDAVTLDELLEHHGSSTMRPTVPPPANSASTRSASASG</sequence>
<evidence type="ECO:0000256" key="1">
    <source>
        <dbReference type="SAM" id="MobiDB-lite"/>
    </source>
</evidence>
<dbReference type="RefSeq" id="WP_075124497.1">
    <property type="nucleotide sequence ID" value="NZ_MSIE01000007.1"/>
</dbReference>
<dbReference type="OrthoDB" id="9797743at2"/>
<accession>A0A1Q8CVT9</accession>
<dbReference type="SFLD" id="SFLDS00003">
    <property type="entry name" value="Haloacid_Dehalogenase"/>
    <property type="match status" value="1"/>
</dbReference>
<dbReference type="Pfam" id="PF13419">
    <property type="entry name" value="HAD_2"/>
    <property type="match status" value="1"/>
</dbReference>
<dbReference type="PANTHER" id="PTHR43481:SF4">
    <property type="entry name" value="GLYCEROL-1-PHOSPHATE PHOSPHOHYDROLASE 1-RELATED"/>
    <property type="match status" value="1"/>
</dbReference>
<dbReference type="GO" id="GO:0050308">
    <property type="term" value="F:sugar-phosphatase activity"/>
    <property type="evidence" value="ECO:0007669"/>
    <property type="project" value="TreeGrafter"/>
</dbReference>
<name>A0A1Q8CVT9_9PSEU</name>
<dbReference type="InterPro" id="IPR036412">
    <property type="entry name" value="HAD-like_sf"/>
</dbReference>
<evidence type="ECO:0000313" key="2">
    <source>
        <dbReference type="EMBL" id="OLF18469.1"/>
    </source>
</evidence>
<evidence type="ECO:0000313" key="3">
    <source>
        <dbReference type="Proteomes" id="UP000185596"/>
    </source>
</evidence>
<dbReference type="Gene3D" id="1.10.150.240">
    <property type="entry name" value="Putative phosphatase, domain 2"/>
    <property type="match status" value="1"/>
</dbReference>
<dbReference type="InterPro" id="IPR006439">
    <property type="entry name" value="HAD-SF_hydro_IA"/>
</dbReference>
<reference evidence="2 3" key="1">
    <citation type="submission" date="2016-12" db="EMBL/GenBank/DDBJ databases">
        <title>The draft genome sequence of Actinophytocola sp. 11-183.</title>
        <authorList>
            <person name="Wang W."/>
            <person name="Yuan L."/>
        </authorList>
    </citation>
    <scope>NUCLEOTIDE SEQUENCE [LARGE SCALE GENOMIC DNA]</scope>
    <source>
        <strain evidence="2 3">11-183</strain>
    </source>
</reference>
<keyword evidence="3" id="KW-1185">Reference proteome</keyword>
<dbReference type="InterPro" id="IPR041492">
    <property type="entry name" value="HAD_2"/>
</dbReference>
<dbReference type="EMBL" id="MSIE01000007">
    <property type="protein sequence ID" value="OLF18469.1"/>
    <property type="molecule type" value="Genomic_DNA"/>
</dbReference>
<comment type="caution">
    <text evidence="2">The sequence shown here is derived from an EMBL/GenBank/DDBJ whole genome shotgun (WGS) entry which is preliminary data.</text>
</comment>
<dbReference type="NCBIfam" id="TIGR01509">
    <property type="entry name" value="HAD-SF-IA-v3"/>
    <property type="match status" value="1"/>
</dbReference>
<feature type="compositionally biased region" description="Low complexity" evidence="1">
    <location>
        <begin position="229"/>
        <end position="240"/>
    </location>
</feature>
<dbReference type="SUPFAM" id="SSF56784">
    <property type="entry name" value="HAD-like"/>
    <property type="match status" value="1"/>
</dbReference>